<dbReference type="PANTHER" id="PTHR47074:SF48">
    <property type="entry name" value="POLYNUCLEOTIDYL TRANSFERASE, RIBONUCLEASE H-LIKE SUPERFAMILY PROTEIN"/>
    <property type="match status" value="1"/>
</dbReference>
<gene>
    <name evidence="3" type="ORF">FSB_LOCUS46003</name>
</gene>
<name>A0A2N9I2L5_FAGSY</name>
<dbReference type="GO" id="GO:0003676">
    <property type="term" value="F:nucleic acid binding"/>
    <property type="evidence" value="ECO:0007669"/>
    <property type="project" value="InterPro"/>
</dbReference>
<accession>A0A2N9I2L5</accession>
<feature type="domain" description="Reverse transcriptase zinc-binding" evidence="2">
    <location>
        <begin position="106"/>
        <end position="192"/>
    </location>
</feature>
<evidence type="ECO:0008006" key="4">
    <source>
        <dbReference type="Google" id="ProtNLM"/>
    </source>
</evidence>
<dbReference type="Pfam" id="PF13966">
    <property type="entry name" value="zf-RVT"/>
    <property type="match status" value="1"/>
</dbReference>
<evidence type="ECO:0000313" key="3">
    <source>
        <dbReference type="EMBL" id="SPD18121.1"/>
    </source>
</evidence>
<evidence type="ECO:0000259" key="1">
    <source>
        <dbReference type="Pfam" id="PF13456"/>
    </source>
</evidence>
<sequence>MNFALFAKANSREIQALDECLESYCQWSGQSVNRDKSGLIFSKEIDQAQAEDENRSANFYATRSWDLPKLKEILCIDSVEAIKRIPIPLIPILDRLVWILDPKGKFSVQSAFKNSLPSLTIIPKTPWTKIWKLNVHERYKMLLWRIGSNILPTNKNFVLRVGSGDPTCPLCHLEEESIVHLFFHCPTARAIWFGKNLGIISNSLHITTCSNIVNMVINPPFSTVVSSHWKELSATFAKRLILTLYCIWSFRNQLVHKEPKVNIFTSIQGLENRILEHYAENVKVPEIVLHSARWCPPPECHIKLDTDAAVSLNSSTIAVVARDSGGTFCLAWTKHTKVSDPLCAEAAAILWAIQLAKLENLTHIVVESDSKICIDSIKGHPEEVNWNVAATFISDVIALASDFIACCFSWVKRETNGTTHELARFAFLLNSDFSCNEVASLPPSVKQAWQRDALCVC</sequence>
<dbReference type="CDD" id="cd06222">
    <property type="entry name" value="RNase_H_like"/>
    <property type="match status" value="1"/>
</dbReference>
<reference evidence="3" key="1">
    <citation type="submission" date="2018-02" db="EMBL/GenBank/DDBJ databases">
        <authorList>
            <person name="Cohen D.B."/>
            <person name="Kent A.D."/>
        </authorList>
    </citation>
    <scope>NUCLEOTIDE SEQUENCE</scope>
</reference>
<dbReference type="InterPro" id="IPR052929">
    <property type="entry name" value="RNase_H-like_EbsB-rel"/>
</dbReference>
<dbReference type="Pfam" id="PF13456">
    <property type="entry name" value="RVT_3"/>
    <property type="match status" value="1"/>
</dbReference>
<proteinExistence type="predicted"/>
<dbReference type="InterPro" id="IPR044730">
    <property type="entry name" value="RNase_H-like_dom_plant"/>
</dbReference>
<dbReference type="EMBL" id="OIVN01004562">
    <property type="protein sequence ID" value="SPD18121.1"/>
    <property type="molecule type" value="Genomic_DNA"/>
</dbReference>
<protein>
    <recommendedName>
        <fullName evidence="4">RNase H type-1 domain-containing protein</fullName>
    </recommendedName>
</protein>
<organism evidence="3">
    <name type="scientific">Fagus sylvatica</name>
    <name type="common">Beechnut</name>
    <dbReference type="NCBI Taxonomy" id="28930"/>
    <lineage>
        <taxon>Eukaryota</taxon>
        <taxon>Viridiplantae</taxon>
        <taxon>Streptophyta</taxon>
        <taxon>Embryophyta</taxon>
        <taxon>Tracheophyta</taxon>
        <taxon>Spermatophyta</taxon>
        <taxon>Magnoliopsida</taxon>
        <taxon>eudicotyledons</taxon>
        <taxon>Gunneridae</taxon>
        <taxon>Pentapetalae</taxon>
        <taxon>rosids</taxon>
        <taxon>fabids</taxon>
        <taxon>Fagales</taxon>
        <taxon>Fagaceae</taxon>
        <taxon>Fagus</taxon>
    </lineage>
</organism>
<dbReference type="InterPro" id="IPR026960">
    <property type="entry name" value="RVT-Znf"/>
</dbReference>
<dbReference type="SUPFAM" id="SSF53098">
    <property type="entry name" value="Ribonuclease H-like"/>
    <property type="match status" value="1"/>
</dbReference>
<dbReference type="PANTHER" id="PTHR47074">
    <property type="entry name" value="BNAC02G40300D PROTEIN"/>
    <property type="match status" value="1"/>
</dbReference>
<dbReference type="GO" id="GO:0004523">
    <property type="term" value="F:RNA-DNA hybrid ribonuclease activity"/>
    <property type="evidence" value="ECO:0007669"/>
    <property type="project" value="InterPro"/>
</dbReference>
<evidence type="ECO:0000259" key="2">
    <source>
        <dbReference type="Pfam" id="PF13966"/>
    </source>
</evidence>
<dbReference type="InterPro" id="IPR012337">
    <property type="entry name" value="RNaseH-like_sf"/>
</dbReference>
<feature type="domain" description="RNase H type-1" evidence="1">
    <location>
        <begin position="307"/>
        <end position="426"/>
    </location>
</feature>
<dbReference type="InterPro" id="IPR036397">
    <property type="entry name" value="RNaseH_sf"/>
</dbReference>
<dbReference type="InterPro" id="IPR002156">
    <property type="entry name" value="RNaseH_domain"/>
</dbReference>
<dbReference type="AlphaFoldDB" id="A0A2N9I2L5"/>
<dbReference type="Gene3D" id="3.30.420.10">
    <property type="entry name" value="Ribonuclease H-like superfamily/Ribonuclease H"/>
    <property type="match status" value="1"/>
</dbReference>